<dbReference type="PANTHER" id="PTHR39339">
    <property type="entry name" value="SLR1444 PROTEIN"/>
    <property type="match status" value="1"/>
</dbReference>
<dbReference type="KEGG" id="mmed:Mame_01745"/>
<dbReference type="Gene3D" id="1.40.20.10">
    <property type="entry name" value="CHAD domain"/>
    <property type="match status" value="1"/>
</dbReference>
<evidence type="ECO:0000259" key="1">
    <source>
        <dbReference type="PROSITE" id="PS51708"/>
    </source>
</evidence>
<dbReference type="EMBL" id="CP020330">
    <property type="protein sequence ID" value="AQZ51091.1"/>
    <property type="molecule type" value="Genomic_DNA"/>
</dbReference>
<sequence>MAFSLDPDRPFDAAVRKVAVSQLEDAIRALKKQPNGIHEAVHDARKKFKRVRGLYRLVRPAAKDFAKAENARIRDLANSLSADRDAAALIECVRYLRLNAAEGKVDMALARLEAALIVRRDARAVSEDALQKKAKAAIGVCREAIAAVEDQDFGGKSPEKAIAKAWRKQLASAHVAVMAVRAEATDEHFHELRKEAQTYWMFCALVADIWPTALKAKRADAKALADLIGHEHDLSVMIALLEGPDAPALSDKTHRICREEAIAQRSRLRAKAVRDARKVFGEEVESDIVKTLWRERVKRGEG</sequence>
<feature type="domain" description="CHAD" evidence="1">
    <location>
        <begin position="8"/>
        <end position="294"/>
    </location>
</feature>
<name>A0A1U9Z066_9HYPH</name>
<dbReference type="OrthoDB" id="9810907at2"/>
<evidence type="ECO:0000313" key="2">
    <source>
        <dbReference type="EMBL" id="AQZ51091.1"/>
    </source>
</evidence>
<dbReference type="Proteomes" id="UP000191135">
    <property type="component" value="Chromosome"/>
</dbReference>
<dbReference type="InterPro" id="IPR007899">
    <property type="entry name" value="CHAD_dom"/>
</dbReference>
<evidence type="ECO:0000313" key="3">
    <source>
        <dbReference type="Proteomes" id="UP000191135"/>
    </source>
</evidence>
<dbReference type="RefSeq" id="WP_018067489.1">
    <property type="nucleotide sequence ID" value="NZ_AQWH01000043.1"/>
</dbReference>
<accession>A0A1U9Z066</accession>
<organism evidence="2 3">
    <name type="scientific">Martelella mediterranea DSM 17316</name>
    <dbReference type="NCBI Taxonomy" id="1122214"/>
    <lineage>
        <taxon>Bacteria</taxon>
        <taxon>Pseudomonadati</taxon>
        <taxon>Pseudomonadota</taxon>
        <taxon>Alphaproteobacteria</taxon>
        <taxon>Hyphomicrobiales</taxon>
        <taxon>Aurantimonadaceae</taxon>
        <taxon>Martelella</taxon>
    </lineage>
</organism>
<gene>
    <name evidence="2" type="ORF">Mame_01745</name>
</gene>
<dbReference type="eggNOG" id="COG5607">
    <property type="taxonomic scope" value="Bacteria"/>
</dbReference>
<dbReference type="InterPro" id="IPR038186">
    <property type="entry name" value="CHAD_dom_sf"/>
</dbReference>
<dbReference type="PROSITE" id="PS51708">
    <property type="entry name" value="CHAD"/>
    <property type="match status" value="1"/>
</dbReference>
<keyword evidence="3" id="KW-1185">Reference proteome</keyword>
<reference evidence="2 3" key="1">
    <citation type="submission" date="2017-03" db="EMBL/GenBank/DDBJ databases">
        <title>Foreign affairs: Plasmid Transfer between Roseobacters and Rhizobia.</title>
        <authorList>
            <person name="Bartling P."/>
            <person name="Bunk B."/>
            <person name="Overmann J."/>
            <person name="Brinkmann H."/>
            <person name="Petersen J."/>
        </authorList>
    </citation>
    <scope>NUCLEOTIDE SEQUENCE [LARGE SCALE GENOMIC DNA]</scope>
    <source>
        <strain evidence="2 3">MACL11</strain>
    </source>
</reference>
<dbReference type="AlphaFoldDB" id="A0A1U9Z066"/>
<proteinExistence type="predicted"/>
<protein>
    <recommendedName>
        <fullName evidence="1">CHAD domain-containing protein</fullName>
    </recommendedName>
</protein>
<dbReference type="PANTHER" id="PTHR39339:SF1">
    <property type="entry name" value="CHAD DOMAIN-CONTAINING PROTEIN"/>
    <property type="match status" value="1"/>
</dbReference>
<dbReference type="STRING" id="1122214.Mame_01745"/>
<dbReference type="Pfam" id="PF05235">
    <property type="entry name" value="CHAD"/>
    <property type="match status" value="1"/>
</dbReference>
<dbReference type="SMART" id="SM00880">
    <property type="entry name" value="CHAD"/>
    <property type="match status" value="1"/>
</dbReference>